<keyword evidence="9" id="KW-0732">Signal</keyword>
<keyword evidence="2 7" id="KW-0349">Heme</keyword>
<keyword evidence="4 8" id="KW-0560">Oxidoreductase</keyword>
<evidence type="ECO:0000313" key="11">
    <source>
        <dbReference type="Proteomes" id="UP001431209"/>
    </source>
</evidence>
<accession>A0AAW2Z395</accession>
<evidence type="ECO:0000256" key="5">
    <source>
        <dbReference type="ARBA" id="ARBA00023004"/>
    </source>
</evidence>
<organism evidence="10 11">
    <name type="scientific">Acrasis kona</name>
    <dbReference type="NCBI Taxonomy" id="1008807"/>
    <lineage>
        <taxon>Eukaryota</taxon>
        <taxon>Discoba</taxon>
        <taxon>Heterolobosea</taxon>
        <taxon>Tetramitia</taxon>
        <taxon>Eutetramitia</taxon>
        <taxon>Acrasidae</taxon>
        <taxon>Acrasis</taxon>
    </lineage>
</organism>
<evidence type="ECO:0000256" key="7">
    <source>
        <dbReference type="PIRSR" id="PIRSR602401-1"/>
    </source>
</evidence>
<evidence type="ECO:0008006" key="12">
    <source>
        <dbReference type="Google" id="ProtNLM"/>
    </source>
</evidence>
<feature type="binding site" description="axial binding residue" evidence="7">
    <location>
        <position position="453"/>
    </location>
    <ligand>
        <name>heme</name>
        <dbReference type="ChEBI" id="CHEBI:30413"/>
    </ligand>
    <ligandPart>
        <name>Fe</name>
        <dbReference type="ChEBI" id="CHEBI:18248"/>
    </ligandPart>
</feature>
<dbReference type="SUPFAM" id="SSF48264">
    <property type="entry name" value="Cytochrome P450"/>
    <property type="match status" value="1"/>
</dbReference>
<proteinExistence type="inferred from homology"/>
<dbReference type="InterPro" id="IPR050196">
    <property type="entry name" value="Cytochrome_P450_Monoox"/>
</dbReference>
<protein>
    <recommendedName>
        <fullName evidence="12">Cytochrome P450</fullName>
    </recommendedName>
</protein>
<dbReference type="PANTHER" id="PTHR24291:SF50">
    <property type="entry name" value="BIFUNCTIONAL ALBAFLAVENONE MONOOXYGENASE_TERPENE SYNTHASE"/>
    <property type="match status" value="1"/>
</dbReference>
<evidence type="ECO:0000256" key="3">
    <source>
        <dbReference type="ARBA" id="ARBA00022723"/>
    </source>
</evidence>
<evidence type="ECO:0000256" key="4">
    <source>
        <dbReference type="ARBA" id="ARBA00023002"/>
    </source>
</evidence>
<evidence type="ECO:0000256" key="2">
    <source>
        <dbReference type="ARBA" id="ARBA00022617"/>
    </source>
</evidence>
<dbReference type="PRINTS" id="PR00385">
    <property type="entry name" value="P450"/>
</dbReference>
<dbReference type="Proteomes" id="UP001431209">
    <property type="component" value="Unassembled WGS sequence"/>
</dbReference>
<dbReference type="Pfam" id="PF00067">
    <property type="entry name" value="p450"/>
    <property type="match status" value="1"/>
</dbReference>
<gene>
    <name evidence="10" type="ORF">AKO1_011532</name>
</gene>
<dbReference type="GO" id="GO:0005506">
    <property type="term" value="F:iron ion binding"/>
    <property type="evidence" value="ECO:0007669"/>
    <property type="project" value="InterPro"/>
</dbReference>
<feature type="signal peptide" evidence="9">
    <location>
        <begin position="1"/>
        <end position="18"/>
    </location>
</feature>
<dbReference type="GO" id="GO:0016705">
    <property type="term" value="F:oxidoreductase activity, acting on paired donors, with incorporation or reduction of molecular oxygen"/>
    <property type="evidence" value="ECO:0007669"/>
    <property type="project" value="InterPro"/>
</dbReference>
<comment type="cofactor">
    <cofactor evidence="7">
        <name>heme</name>
        <dbReference type="ChEBI" id="CHEBI:30413"/>
    </cofactor>
</comment>
<keyword evidence="5 7" id="KW-0408">Iron</keyword>
<feature type="chain" id="PRO_5043699816" description="Cytochrome P450" evidence="9">
    <location>
        <begin position="19"/>
        <end position="508"/>
    </location>
</feature>
<dbReference type="Gene3D" id="1.10.630.10">
    <property type="entry name" value="Cytochrome P450"/>
    <property type="match status" value="1"/>
</dbReference>
<dbReference type="AlphaFoldDB" id="A0AAW2Z395"/>
<reference evidence="10 11" key="1">
    <citation type="submission" date="2024-03" db="EMBL/GenBank/DDBJ databases">
        <title>The Acrasis kona genome and developmental transcriptomes reveal deep origins of eukaryotic multicellular pathways.</title>
        <authorList>
            <person name="Sheikh S."/>
            <person name="Fu C.-J."/>
            <person name="Brown M.W."/>
            <person name="Baldauf S.L."/>
        </authorList>
    </citation>
    <scope>NUCLEOTIDE SEQUENCE [LARGE SCALE GENOMIC DNA]</scope>
    <source>
        <strain evidence="10 11">ATCC MYA-3509</strain>
    </source>
</reference>
<dbReference type="PROSITE" id="PS00086">
    <property type="entry name" value="CYTOCHROME_P450"/>
    <property type="match status" value="1"/>
</dbReference>
<keyword evidence="11" id="KW-1185">Reference proteome</keyword>
<keyword evidence="3 7" id="KW-0479">Metal-binding</keyword>
<dbReference type="PANTHER" id="PTHR24291">
    <property type="entry name" value="CYTOCHROME P450 FAMILY 4"/>
    <property type="match status" value="1"/>
</dbReference>
<keyword evidence="6 8" id="KW-0503">Monooxygenase</keyword>
<dbReference type="EMBL" id="JAOPGA020000946">
    <property type="protein sequence ID" value="KAL0483246.1"/>
    <property type="molecule type" value="Genomic_DNA"/>
</dbReference>
<sequence>MIHALLVATLLVIALAYAAIKVIDHRAKMRFKPVDPSQTKQIPTAGVMGLLRFLFVAPFSKENKDVNIHHNHHNNFHRLNTDQGIFHSFFGPLDSVIVVDPDAIKKVVLNDRVFPKLDILRNKLVPINRMLGDNLVFLNGKDWKQHRHIINPAFYDISKFVGRFDKHIDTTLEILARQEVNNVSEAMTNMAVDILGETVLGHDLGAQEGRIDTILKSYNLLVSGSSDFVRFMFPSVNMIPSKFNQEFDYHLSKLNEFVYKIIDEAKIKNKKLLKDEQEHEEPTLLDLMIQSQLCEKDFAMDDKMLRDNAVVFFVAGHETTASALCFALYQLSQHPEAQQRLYDEIIDITEGQGDLTIEKLASMDYLDAVIKETLRLHPPINILDRVAHEDTVLCGYKIPKGTVVTVGVYTSQTCEKYYGPTAREFRPERWLEQNGKDIHRFAHVPFGAGARVCLGNNFSLVEQKLFLVKLLTKFMLKPDPKYPRLQYKRAPILMNISEDFTLRFVQRD</sequence>
<name>A0AAW2Z395_9EUKA</name>
<evidence type="ECO:0000256" key="6">
    <source>
        <dbReference type="ARBA" id="ARBA00023033"/>
    </source>
</evidence>
<dbReference type="InterPro" id="IPR017972">
    <property type="entry name" value="Cyt_P450_CS"/>
</dbReference>
<dbReference type="InterPro" id="IPR036396">
    <property type="entry name" value="Cyt_P450_sf"/>
</dbReference>
<evidence type="ECO:0000256" key="9">
    <source>
        <dbReference type="SAM" id="SignalP"/>
    </source>
</evidence>
<dbReference type="PRINTS" id="PR00463">
    <property type="entry name" value="EP450I"/>
</dbReference>
<evidence type="ECO:0000313" key="10">
    <source>
        <dbReference type="EMBL" id="KAL0483246.1"/>
    </source>
</evidence>
<comment type="similarity">
    <text evidence="1 8">Belongs to the cytochrome P450 family.</text>
</comment>
<comment type="caution">
    <text evidence="10">The sequence shown here is derived from an EMBL/GenBank/DDBJ whole genome shotgun (WGS) entry which is preliminary data.</text>
</comment>
<dbReference type="InterPro" id="IPR002401">
    <property type="entry name" value="Cyt_P450_E_grp-I"/>
</dbReference>
<evidence type="ECO:0000256" key="1">
    <source>
        <dbReference type="ARBA" id="ARBA00010617"/>
    </source>
</evidence>
<dbReference type="GO" id="GO:0004497">
    <property type="term" value="F:monooxygenase activity"/>
    <property type="evidence" value="ECO:0007669"/>
    <property type="project" value="UniProtKB-KW"/>
</dbReference>
<dbReference type="GO" id="GO:0020037">
    <property type="term" value="F:heme binding"/>
    <property type="evidence" value="ECO:0007669"/>
    <property type="project" value="InterPro"/>
</dbReference>
<dbReference type="InterPro" id="IPR001128">
    <property type="entry name" value="Cyt_P450"/>
</dbReference>
<evidence type="ECO:0000256" key="8">
    <source>
        <dbReference type="RuleBase" id="RU000461"/>
    </source>
</evidence>